<dbReference type="InterPro" id="IPR020471">
    <property type="entry name" value="AKR"/>
</dbReference>
<gene>
    <name evidence="3" type="ORF">ENN90_08860</name>
</gene>
<evidence type="ECO:0000256" key="1">
    <source>
        <dbReference type="ARBA" id="ARBA00023002"/>
    </source>
</evidence>
<dbReference type="GO" id="GO:0016491">
    <property type="term" value="F:oxidoreductase activity"/>
    <property type="evidence" value="ECO:0007669"/>
    <property type="project" value="UniProtKB-KW"/>
</dbReference>
<dbReference type="SUPFAM" id="SSF51430">
    <property type="entry name" value="NAD(P)-linked oxidoreductase"/>
    <property type="match status" value="1"/>
</dbReference>
<dbReference type="CDD" id="cd19085">
    <property type="entry name" value="AKR_AKR11B3"/>
    <property type="match status" value="1"/>
</dbReference>
<dbReference type="InterPro" id="IPR036812">
    <property type="entry name" value="NAD(P)_OxRdtase_dom_sf"/>
</dbReference>
<dbReference type="PANTHER" id="PTHR43364:SF4">
    <property type="entry name" value="NAD(P)-LINKED OXIDOREDUCTASE SUPERFAMILY PROTEIN"/>
    <property type="match status" value="1"/>
</dbReference>
<accession>A0A831PKL9</accession>
<dbReference type="Gene3D" id="3.20.20.100">
    <property type="entry name" value="NADP-dependent oxidoreductase domain"/>
    <property type="match status" value="1"/>
</dbReference>
<evidence type="ECO:0000259" key="2">
    <source>
        <dbReference type="Pfam" id="PF00248"/>
    </source>
</evidence>
<dbReference type="AlphaFoldDB" id="A0A831PKL9"/>
<proteinExistence type="predicted"/>
<keyword evidence="1" id="KW-0560">Oxidoreductase</keyword>
<protein>
    <submittedName>
        <fullName evidence="3">Aldo/keto reductase</fullName>
    </submittedName>
</protein>
<name>A0A831PKL9_9BACT</name>
<dbReference type="Pfam" id="PF00248">
    <property type="entry name" value="Aldo_ket_red"/>
    <property type="match status" value="1"/>
</dbReference>
<dbReference type="PRINTS" id="PR00069">
    <property type="entry name" value="ALDKETRDTASE"/>
</dbReference>
<dbReference type="PANTHER" id="PTHR43364">
    <property type="entry name" value="NADH-SPECIFIC METHYLGLYOXAL REDUCTASE-RELATED"/>
    <property type="match status" value="1"/>
</dbReference>
<dbReference type="Proteomes" id="UP000886047">
    <property type="component" value="Unassembled WGS sequence"/>
</dbReference>
<comment type="caution">
    <text evidence="3">The sequence shown here is derived from an EMBL/GenBank/DDBJ whole genome shotgun (WGS) entry which is preliminary data.</text>
</comment>
<sequence>MNYKKTKNGDLMLSAIGTGCWAFGGGQYWGAQDQKDVNEVVHASVDYGINYFDTAEAYNEGRSEISLGEAIKGIPREKFLIGTKVSPSNCYKQKLIEHCEASLKRLQTEYIDLYMVHWPIHPHSIKHFTSDSKIIENPPTIEEALESLRLLKQQGKIRNFGVSNFSLTRLKGLPNNEIAVNELPYNLLCRAIEYDTLPYSQENGIGIIGYMALLQGILADIYPTLEDVPVWQRRTRHFNCKSTKECRHGEGGAEKETNAALDGIRKICQNTGMSMAELSIKWILANHAITCTLVGSRNRNELESNINTVNNELDKDIKAELDQITLPLKEKLGNHFDYYESAENDRTK</sequence>
<reference evidence="3" key="1">
    <citation type="journal article" date="2020" name="mSystems">
        <title>Genome- and Community-Level Interaction Insights into Carbon Utilization and Element Cycling Functions of Hydrothermarchaeota in Hydrothermal Sediment.</title>
        <authorList>
            <person name="Zhou Z."/>
            <person name="Liu Y."/>
            <person name="Xu W."/>
            <person name="Pan J."/>
            <person name="Luo Z.H."/>
            <person name="Li M."/>
        </authorList>
    </citation>
    <scope>NUCLEOTIDE SEQUENCE [LARGE SCALE GENOMIC DNA]</scope>
    <source>
        <strain evidence="3">SpSt-1217</strain>
    </source>
</reference>
<dbReference type="InterPro" id="IPR050523">
    <property type="entry name" value="AKR_Detox_Biosynth"/>
</dbReference>
<feature type="domain" description="NADP-dependent oxidoreductase" evidence="2">
    <location>
        <begin position="16"/>
        <end position="324"/>
    </location>
</feature>
<dbReference type="EMBL" id="DSDK01000478">
    <property type="protein sequence ID" value="HDR51710.1"/>
    <property type="molecule type" value="Genomic_DNA"/>
</dbReference>
<evidence type="ECO:0000313" key="3">
    <source>
        <dbReference type="EMBL" id="HDR51710.1"/>
    </source>
</evidence>
<organism evidence="3">
    <name type="scientific">Mariniphaga anaerophila</name>
    <dbReference type="NCBI Taxonomy" id="1484053"/>
    <lineage>
        <taxon>Bacteria</taxon>
        <taxon>Pseudomonadati</taxon>
        <taxon>Bacteroidota</taxon>
        <taxon>Bacteroidia</taxon>
        <taxon>Marinilabiliales</taxon>
        <taxon>Prolixibacteraceae</taxon>
        <taxon>Mariniphaga</taxon>
    </lineage>
</organism>
<dbReference type="InterPro" id="IPR023210">
    <property type="entry name" value="NADP_OxRdtase_dom"/>
</dbReference>